<dbReference type="PANTHER" id="PTHR23176:SF129">
    <property type="entry name" value="RHO GTPASE ACTIVATING PROTEIN AT 16F, ISOFORM E-RELATED"/>
    <property type="match status" value="1"/>
</dbReference>
<evidence type="ECO:0000256" key="1">
    <source>
        <dbReference type="ARBA" id="ARBA00022468"/>
    </source>
</evidence>
<dbReference type="InterPro" id="IPR008936">
    <property type="entry name" value="Rho_GTPase_activation_prot"/>
</dbReference>
<dbReference type="PROSITE" id="PS50238">
    <property type="entry name" value="RHOGAP"/>
    <property type="match status" value="1"/>
</dbReference>
<dbReference type="CDD" id="cd00159">
    <property type="entry name" value="RhoGAP"/>
    <property type="match status" value="1"/>
</dbReference>
<feature type="compositionally biased region" description="Polar residues" evidence="2">
    <location>
        <begin position="874"/>
        <end position="887"/>
    </location>
</feature>
<dbReference type="InterPro" id="IPR000198">
    <property type="entry name" value="RhoGAP_dom"/>
</dbReference>
<dbReference type="OrthoDB" id="79452at2759"/>
<feature type="compositionally biased region" description="Low complexity" evidence="2">
    <location>
        <begin position="893"/>
        <end position="914"/>
    </location>
</feature>
<dbReference type="GO" id="GO:0007165">
    <property type="term" value="P:signal transduction"/>
    <property type="evidence" value="ECO:0007669"/>
    <property type="project" value="InterPro"/>
</dbReference>
<dbReference type="SUPFAM" id="SSF103657">
    <property type="entry name" value="BAR/IMD domain-like"/>
    <property type="match status" value="1"/>
</dbReference>
<feature type="compositionally biased region" description="Low complexity" evidence="2">
    <location>
        <begin position="957"/>
        <end position="994"/>
    </location>
</feature>
<keyword evidence="1" id="KW-0343">GTPase activation</keyword>
<dbReference type="GO" id="GO:0005096">
    <property type="term" value="F:GTPase activator activity"/>
    <property type="evidence" value="ECO:0007669"/>
    <property type="project" value="UniProtKB-KW"/>
</dbReference>
<feature type="region of interest" description="Disordered" evidence="2">
    <location>
        <begin position="651"/>
        <end position="1009"/>
    </location>
</feature>
<dbReference type="AlphaFoldDB" id="A0A077WMW9"/>
<dbReference type="Pfam" id="PF00620">
    <property type="entry name" value="RhoGAP"/>
    <property type="match status" value="1"/>
</dbReference>
<feature type="compositionally biased region" description="Polar residues" evidence="2">
    <location>
        <begin position="247"/>
        <end position="256"/>
    </location>
</feature>
<dbReference type="Gene3D" id="1.10.555.10">
    <property type="entry name" value="Rho GTPase activation protein"/>
    <property type="match status" value="1"/>
</dbReference>
<evidence type="ECO:0000313" key="4">
    <source>
        <dbReference type="EMBL" id="CDS08077.1"/>
    </source>
</evidence>
<feature type="compositionally biased region" description="Polar residues" evidence="2">
    <location>
        <begin position="999"/>
        <end position="1009"/>
    </location>
</feature>
<gene>
    <name evidence="4" type="ORF">LRAMOSA02026</name>
</gene>
<dbReference type="InterPro" id="IPR050729">
    <property type="entry name" value="Rho-GAP"/>
</dbReference>
<feature type="compositionally biased region" description="Low complexity" evidence="2">
    <location>
        <begin position="823"/>
        <end position="842"/>
    </location>
</feature>
<feature type="compositionally biased region" description="Basic and acidic residues" evidence="2">
    <location>
        <begin position="236"/>
        <end position="246"/>
    </location>
</feature>
<dbReference type="GO" id="GO:0005737">
    <property type="term" value="C:cytoplasm"/>
    <property type="evidence" value="ECO:0007669"/>
    <property type="project" value="TreeGrafter"/>
</dbReference>
<feature type="compositionally biased region" description="Low complexity" evidence="2">
    <location>
        <begin position="1045"/>
        <end position="1073"/>
    </location>
</feature>
<feature type="compositionally biased region" description="Polar residues" evidence="2">
    <location>
        <begin position="920"/>
        <end position="929"/>
    </location>
</feature>
<dbReference type="PANTHER" id="PTHR23176">
    <property type="entry name" value="RHO/RAC/CDC GTPASE-ACTIVATING PROTEIN"/>
    <property type="match status" value="1"/>
</dbReference>
<dbReference type="EMBL" id="LK023324">
    <property type="protein sequence ID" value="CDS08077.1"/>
    <property type="molecule type" value="Genomic_DNA"/>
</dbReference>
<reference evidence="4" key="1">
    <citation type="journal article" date="2014" name="Genome Announc.">
        <title>De novo whole-genome sequence and genome annotation of Lichtheimia ramosa.</title>
        <authorList>
            <person name="Linde J."/>
            <person name="Schwartze V."/>
            <person name="Binder U."/>
            <person name="Lass-Florl C."/>
            <person name="Voigt K."/>
            <person name="Horn F."/>
        </authorList>
    </citation>
    <scope>NUCLEOTIDE SEQUENCE</scope>
    <source>
        <strain evidence="4">JMRC FSU:6197</strain>
    </source>
</reference>
<evidence type="ECO:0000256" key="2">
    <source>
        <dbReference type="SAM" id="MobiDB-lite"/>
    </source>
</evidence>
<feature type="region of interest" description="Disordered" evidence="2">
    <location>
        <begin position="202"/>
        <end position="257"/>
    </location>
</feature>
<dbReference type="InterPro" id="IPR027267">
    <property type="entry name" value="AH/BAR_dom_sf"/>
</dbReference>
<feature type="compositionally biased region" description="Low complexity" evidence="2">
    <location>
        <begin position="672"/>
        <end position="682"/>
    </location>
</feature>
<proteinExistence type="predicted"/>
<evidence type="ECO:0000259" key="3">
    <source>
        <dbReference type="PROSITE" id="PS50238"/>
    </source>
</evidence>
<feature type="compositionally biased region" description="Low complexity" evidence="2">
    <location>
        <begin position="202"/>
        <end position="213"/>
    </location>
</feature>
<dbReference type="SMART" id="SM00324">
    <property type="entry name" value="RhoGAP"/>
    <property type="match status" value="1"/>
</dbReference>
<feature type="compositionally biased region" description="Low complexity" evidence="2">
    <location>
        <begin position="715"/>
        <end position="739"/>
    </location>
</feature>
<feature type="region of interest" description="Disordered" evidence="2">
    <location>
        <begin position="1027"/>
        <end position="1073"/>
    </location>
</feature>
<accession>A0A077WMW9</accession>
<feature type="compositionally biased region" description="Low complexity" evidence="2">
    <location>
        <begin position="752"/>
        <end position="791"/>
    </location>
</feature>
<dbReference type="Gene3D" id="1.20.1270.60">
    <property type="entry name" value="Arfaptin homology (AH) domain/BAR domain"/>
    <property type="match status" value="1"/>
</dbReference>
<sequence>MPRARVISLSQIQDEEVLVYLDSLLARVTHLAPLCPTLQVPNIESHHDYINRVLKWSIADLERFIGLLRARVAAEEVYVQSLAKITSKAHQTTEADPNQHVAYTDTTYHRATLQYERSLDQLVVVRRKMIQSIQQQIDMLVEVKASIFEKQENRRKKVKTILGETNSAYIGYRTRDIVKLHKSYVGRCMDLQNAQHQLQQQIQQQQHQQHQNLSPNSSEIDLRDHDTQQQQQQRLSSDEPRPRLSTDNDSISSLNDTPVKKGMASFMAQVRTQFANAAAASAVQEVTRQNAKCARITTEIATADLEYRDGIRKLEMLRRKQVDIASTSVKQVETVFKDKFEATKAALGDLVFKEKNMISEESMILEYLSQSVNEIDSNRDIFLFNKEYQKRGFVSPSPIYYTNYYHGEARDLIFGTSLDDYAAEHNRTVPLIVLKCIEAVEQMGGLQKEGIYRISGRQSNVDSLKSAFEQNEQAMDLHQGKYDVTTIAAILKVYLRELKHPLFSLSVQSRMEYATLDRQLRLTRLQSKISSLPKIHRDTLHTLMRHLANVNKYSNVNKMNIQNLSVVFTPAIFHDHNNSGVPGEWHTDCVFEDMLLYHEPLFHNAEIESQNNSVASITANRAVQSPSAQAAQTPGGGNKNMLLTAPLYPASLTGQSDYRPTGQHDPHHHVPPRVQEVPQQQRSTSLGVSPMPANQPKYANQQHQQQHHAPPPHYQPQLQMQSQQTPFHQQQQQAQSQYQKQHHQNTPPPQIPQIQTPQSLGTPPQQQSTHPSPQPSSTQIQAQTSSSSSKPPQLPQIQTDLYREPSPATPTVDAKKNESLAATTTPSQQQQPTSTKPTRSSSYQSPTSPDEDRSDAATWIGMAAMSGALEQRNESSATSSGPRNTPSEKPPVITTTTIESKESAAAAAAATTSSPVSPIDNGSNKTSPAITKGTTGGGNGAAATGGVVPPRQDSLRLQVAQQQLPQQQQQQQSQPPPIVTSSPIPATSNNNNNNKQRSRPSPTGPQTPTIAMSVSVADHIPSSAVIIENPVVPTDTAPTASPSSDQVVPDQNTTTTTAPSTTSTLANSLSFGK</sequence>
<dbReference type="SUPFAM" id="SSF48350">
    <property type="entry name" value="GTPase activation domain, GAP"/>
    <property type="match status" value="1"/>
</dbReference>
<protein>
    <recommendedName>
        <fullName evidence="3">Rho-GAP domain-containing protein</fullName>
    </recommendedName>
</protein>
<feature type="domain" description="Rho-GAP" evidence="3">
    <location>
        <begin position="416"/>
        <end position="602"/>
    </location>
</feature>
<name>A0A077WMW9_9FUNG</name>
<organism evidence="4">
    <name type="scientific">Lichtheimia ramosa</name>
    <dbReference type="NCBI Taxonomy" id="688394"/>
    <lineage>
        <taxon>Eukaryota</taxon>
        <taxon>Fungi</taxon>
        <taxon>Fungi incertae sedis</taxon>
        <taxon>Mucoromycota</taxon>
        <taxon>Mucoromycotina</taxon>
        <taxon>Mucoromycetes</taxon>
        <taxon>Mucorales</taxon>
        <taxon>Lichtheimiaceae</taxon>
        <taxon>Lichtheimia</taxon>
    </lineage>
</organism>